<evidence type="ECO:0000256" key="1">
    <source>
        <dbReference type="SAM" id="Coils"/>
    </source>
</evidence>
<evidence type="ECO:0000313" key="2">
    <source>
        <dbReference type="EMBL" id="SHN72700.1"/>
    </source>
</evidence>
<name>A0A1M7TPT5_9BACT</name>
<dbReference type="EMBL" id="FRDI01000018">
    <property type="protein sequence ID" value="SHN72700.1"/>
    <property type="molecule type" value="Genomic_DNA"/>
</dbReference>
<dbReference type="OrthoDB" id="5391691at2"/>
<protein>
    <submittedName>
        <fullName evidence="2">PD-(D/E)XK nuclease superfamily protein</fullName>
    </submittedName>
</protein>
<proteinExistence type="predicted"/>
<dbReference type="InterPro" id="IPR011604">
    <property type="entry name" value="PDDEXK-like_dom_sf"/>
</dbReference>
<gene>
    <name evidence="2" type="ORF">SAMN02745728_02340</name>
</gene>
<dbReference type="STRING" id="1121455.SAMN02745728_02340"/>
<organism evidence="2 3">
    <name type="scientific">Desulfovibrio litoralis DSM 11393</name>
    <dbReference type="NCBI Taxonomy" id="1121455"/>
    <lineage>
        <taxon>Bacteria</taxon>
        <taxon>Pseudomonadati</taxon>
        <taxon>Thermodesulfobacteriota</taxon>
        <taxon>Desulfovibrionia</taxon>
        <taxon>Desulfovibrionales</taxon>
        <taxon>Desulfovibrionaceae</taxon>
        <taxon>Desulfovibrio</taxon>
    </lineage>
</organism>
<reference evidence="2 3" key="1">
    <citation type="submission" date="2016-12" db="EMBL/GenBank/DDBJ databases">
        <authorList>
            <person name="Song W.-J."/>
            <person name="Kurnit D.M."/>
        </authorList>
    </citation>
    <scope>NUCLEOTIDE SEQUENCE [LARGE SCALE GENOMIC DNA]</scope>
    <source>
        <strain evidence="2 3">DSM 11393</strain>
    </source>
</reference>
<dbReference type="Gene3D" id="3.90.320.10">
    <property type="match status" value="1"/>
</dbReference>
<keyword evidence="3" id="KW-1185">Reference proteome</keyword>
<evidence type="ECO:0000313" key="3">
    <source>
        <dbReference type="Proteomes" id="UP000186469"/>
    </source>
</evidence>
<feature type="coiled-coil region" evidence="1">
    <location>
        <begin position="287"/>
        <end position="314"/>
    </location>
</feature>
<dbReference type="AlphaFoldDB" id="A0A1M7TPT5"/>
<dbReference type="Proteomes" id="UP000186469">
    <property type="component" value="Unassembled WGS sequence"/>
</dbReference>
<accession>A0A1M7TPT5</accession>
<keyword evidence="1" id="KW-0175">Coiled coil</keyword>
<dbReference type="RefSeq" id="WP_072698003.1">
    <property type="nucleotide sequence ID" value="NZ_FRDI01000018.1"/>
</dbReference>
<sequence>MYNVLKILNQSLQVQNSQHTKLSLGDRSKYIGLSDIGKGLDCLRSAVATKTAPTIASDTTQNHKSNFNAHELSKHLRLQRGHWFESGVVEAFMLAKKDFIHQLEIEIKHNNIPIKGHLDFVFIEQNQRPIIRIIELKSTESIPKTLYASQEAQLYAQLGLLAMHWNNKVFSVPATGKVSQPKTFPELVKQLFNIDLADDCSQVQLEGYILSLTMNEAKAFGPYKANEIMLNICLETANKIWSAKQDIENKIKTLNKVAYNKAFHPLCDYCEVNASCPKFRGVDVPGLEAELLNLQRLKEAEKQLSQHIKNTENSLKLYATKISPNNDWINAITQRLRVGICAGKNSLNEELLKTELLKYVSTEQISSILQNSYKSDAAYERLYLGKIN</sequence>